<dbReference type="InterPro" id="IPR011050">
    <property type="entry name" value="Pectin_lyase_fold/virulence"/>
</dbReference>
<organism evidence="2 3">
    <name type="scientific">Anatilimnocola aggregata</name>
    <dbReference type="NCBI Taxonomy" id="2528021"/>
    <lineage>
        <taxon>Bacteria</taxon>
        <taxon>Pseudomonadati</taxon>
        <taxon>Planctomycetota</taxon>
        <taxon>Planctomycetia</taxon>
        <taxon>Pirellulales</taxon>
        <taxon>Pirellulaceae</taxon>
        <taxon>Anatilimnocola</taxon>
    </lineage>
</organism>
<reference evidence="2 3" key="1">
    <citation type="submission" date="2019-02" db="EMBL/GenBank/DDBJ databases">
        <title>Deep-cultivation of Planctomycetes and their phenomic and genomic characterization uncovers novel biology.</title>
        <authorList>
            <person name="Wiegand S."/>
            <person name="Jogler M."/>
            <person name="Boedeker C."/>
            <person name="Pinto D."/>
            <person name="Vollmers J."/>
            <person name="Rivas-Marin E."/>
            <person name="Kohn T."/>
            <person name="Peeters S.H."/>
            <person name="Heuer A."/>
            <person name="Rast P."/>
            <person name="Oberbeckmann S."/>
            <person name="Bunk B."/>
            <person name="Jeske O."/>
            <person name="Meyerdierks A."/>
            <person name="Storesund J.E."/>
            <person name="Kallscheuer N."/>
            <person name="Luecker S."/>
            <person name="Lage O.M."/>
            <person name="Pohl T."/>
            <person name="Merkel B.J."/>
            <person name="Hornburger P."/>
            <person name="Mueller R.-W."/>
            <person name="Bruemmer F."/>
            <person name="Labrenz M."/>
            <person name="Spormann A.M."/>
            <person name="Op den Camp H."/>
            <person name="Overmann J."/>
            <person name="Amann R."/>
            <person name="Jetten M.S.M."/>
            <person name="Mascher T."/>
            <person name="Medema M.H."/>
            <person name="Devos D.P."/>
            <person name="Kaster A.-K."/>
            <person name="Ovreas L."/>
            <person name="Rohde M."/>
            <person name="Galperin M.Y."/>
            <person name="Jogler C."/>
        </authorList>
    </citation>
    <scope>NUCLEOTIDE SEQUENCE [LARGE SCALE GENOMIC DNA]</scope>
    <source>
        <strain evidence="2 3">ETA_A8</strain>
    </source>
</reference>
<evidence type="ECO:0000313" key="2">
    <source>
        <dbReference type="EMBL" id="QDU29139.1"/>
    </source>
</evidence>
<accession>A0A517YFZ2</accession>
<keyword evidence="3" id="KW-1185">Reference proteome</keyword>
<dbReference type="SUPFAM" id="SSF51126">
    <property type="entry name" value="Pectin lyase-like"/>
    <property type="match status" value="1"/>
</dbReference>
<dbReference type="Pfam" id="PF13229">
    <property type="entry name" value="Beta_helix"/>
    <property type="match status" value="1"/>
</dbReference>
<name>A0A517YFZ2_9BACT</name>
<feature type="domain" description="Right handed beta helix" evidence="1">
    <location>
        <begin position="158"/>
        <end position="306"/>
    </location>
</feature>
<evidence type="ECO:0000313" key="3">
    <source>
        <dbReference type="Proteomes" id="UP000315017"/>
    </source>
</evidence>
<dbReference type="InterPro" id="IPR006626">
    <property type="entry name" value="PbH1"/>
</dbReference>
<keyword evidence="2" id="KW-0456">Lyase</keyword>
<dbReference type="AlphaFoldDB" id="A0A517YFZ2"/>
<gene>
    <name evidence="2" type="ORF">ETAA8_42460</name>
</gene>
<dbReference type="KEGG" id="aagg:ETAA8_42460"/>
<evidence type="ECO:0000259" key="1">
    <source>
        <dbReference type="Pfam" id="PF13229"/>
    </source>
</evidence>
<dbReference type="EMBL" id="CP036274">
    <property type="protein sequence ID" value="QDU29139.1"/>
    <property type="molecule type" value="Genomic_DNA"/>
</dbReference>
<dbReference type="Proteomes" id="UP000315017">
    <property type="component" value="Chromosome"/>
</dbReference>
<dbReference type="Gene3D" id="2.160.20.10">
    <property type="entry name" value="Single-stranded right-handed beta-helix, Pectin lyase-like"/>
    <property type="match status" value="1"/>
</dbReference>
<dbReference type="GO" id="GO:0016829">
    <property type="term" value="F:lyase activity"/>
    <property type="evidence" value="ECO:0007669"/>
    <property type="project" value="UniProtKB-KW"/>
</dbReference>
<protein>
    <submittedName>
        <fullName evidence="2">Pectate lyase superfamily protein</fullName>
    </submittedName>
</protein>
<dbReference type="SMART" id="SM00710">
    <property type="entry name" value="PbH1"/>
    <property type="match status" value="9"/>
</dbReference>
<sequence length="427" mass="45380">MSQRIGFIVLAVGLFLLAGYGWFGSPATIPLQQARAQDRAEPRIALPGARPVIEAIHFPSLQAAIDALPAQGGVVRLPPGTFEITRPLIISHSDVLLTGAGTATHIKNVNTAGEPALVIEHPDGEKVKADEKLWRVMLSNFRITGNPKSGDGIEAVLVNEIFIQGVTVSYHGGDGIKLDRCYEDPRVNDCLITYNKQTGLSVPGCHDIVVCGNQFEENMDAVHCFDAFNLCFTGNCIDDHLGDGVVIENTYGSVLAGNMIEECEGRGIVLARDCYGITLSANVIAHNGGGIDLMDAHGCSVSANTFVLLKPPPMKDGVAQPQLDTRCLKLGRDSSRIAVSGNSFCDSYIGEGAVKRKVNDQLAGGIVLDGTRDVNISGNTFSSVPKAIEVGELPNSSILFGNNLLTDAPSEHEQLPKTGVNNNLTSP</sequence>
<dbReference type="InterPro" id="IPR039448">
    <property type="entry name" value="Beta_helix"/>
</dbReference>
<dbReference type="InterPro" id="IPR012334">
    <property type="entry name" value="Pectin_lyas_fold"/>
</dbReference>
<proteinExistence type="predicted"/>
<dbReference type="RefSeq" id="WP_202921131.1">
    <property type="nucleotide sequence ID" value="NZ_CP036274.1"/>
</dbReference>